<keyword evidence="2 3" id="KW-0143">Chaperone</keyword>
<dbReference type="NCBIfam" id="NF001534">
    <property type="entry name" value="PRK00364.2-5"/>
    <property type="match status" value="1"/>
</dbReference>
<comment type="subunit">
    <text evidence="3">Heptamer of 7 subunits arranged in a ring. Interacts with the chaperonin GroEL.</text>
</comment>
<dbReference type="InterPro" id="IPR011032">
    <property type="entry name" value="GroES-like_sf"/>
</dbReference>
<comment type="similarity">
    <text evidence="1 3 4">Belongs to the GroES chaperonin family.</text>
</comment>
<dbReference type="SMART" id="SM00883">
    <property type="entry name" value="Cpn10"/>
    <property type="match status" value="1"/>
</dbReference>
<dbReference type="FunFam" id="2.30.33.40:FF:000001">
    <property type="entry name" value="10 kDa chaperonin"/>
    <property type="match status" value="1"/>
</dbReference>
<dbReference type="NCBIfam" id="NF001531">
    <property type="entry name" value="PRK00364.2-2"/>
    <property type="match status" value="1"/>
</dbReference>
<dbReference type="GO" id="GO:0044183">
    <property type="term" value="F:protein folding chaperone"/>
    <property type="evidence" value="ECO:0007669"/>
    <property type="project" value="InterPro"/>
</dbReference>
<dbReference type="EMBL" id="AP019368">
    <property type="protein sequence ID" value="BBH53782.1"/>
    <property type="molecule type" value="Genomic_DNA"/>
</dbReference>
<dbReference type="RefSeq" id="WP_130610332.1">
    <property type="nucleotide sequence ID" value="NZ_AP019368.1"/>
</dbReference>
<comment type="subcellular location">
    <subcellularLocation>
        <location evidence="3">Cytoplasm</location>
    </subcellularLocation>
</comment>
<dbReference type="PRINTS" id="PR00297">
    <property type="entry name" value="CHAPERONIN10"/>
</dbReference>
<dbReference type="CDD" id="cd00320">
    <property type="entry name" value="cpn10"/>
    <property type="match status" value="1"/>
</dbReference>
<keyword evidence="3" id="KW-0963">Cytoplasm</keyword>
<dbReference type="InterPro" id="IPR018369">
    <property type="entry name" value="Chaprnonin_Cpn10_CS"/>
</dbReference>
<dbReference type="AlphaFoldDB" id="A0A4P2VXP5"/>
<dbReference type="GO" id="GO:0005737">
    <property type="term" value="C:cytoplasm"/>
    <property type="evidence" value="ECO:0007669"/>
    <property type="project" value="UniProtKB-SubCell"/>
</dbReference>
<dbReference type="GO" id="GO:0046872">
    <property type="term" value="F:metal ion binding"/>
    <property type="evidence" value="ECO:0007669"/>
    <property type="project" value="TreeGrafter"/>
</dbReference>
<dbReference type="GO" id="GO:0051082">
    <property type="term" value="F:unfolded protein binding"/>
    <property type="evidence" value="ECO:0007669"/>
    <property type="project" value="TreeGrafter"/>
</dbReference>
<keyword evidence="6" id="KW-1185">Reference proteome</keyword>
<dbReference type="SUPFAM" id="SSF50129">
    <property type="entry name" value="GroES-like"/>
    <property type="match status" value="1"/>
</dbReference>
<name>A0A4P2VXP5_FLUSA</name>
<evidence type="ECO:0000313" key="6">
    <source>
        <dbReference type="Proteomes" id="UP000291236"/>
    </source>
</evidence>
<gene>
    <name evidence="3" type="primary">groES</name>
    <name evidence="3" type="synonym">groS</name>
    <name evidence="5" type="ORF">JCM31447_22320</name>
</gene>
<dbReference type="PANTHER" id="PTHR10772">
    <property type="entry name" value="10 KDA HEAT SHOCK PROTEIN"/>
    <property type="match status" value="1"/>
</dbReference>
<sequence length="98" mass="10652">MSKSIRPLNDRVLLKRLEAEQKTAGGILIPDNAKEKPVEGKVIAVGNGKILEDGTRQAPAVKSGDKVLFGKWSGNEVKIDGQDYLLIKEEEILAVIEA</sequence>
<comment type="function">
    <text evidence="3 4">Together with the chaperonin GroEL, plays an essential role in assisting protein folding. The GroEL-GroES system forms a nano-cage that allows encapsulation of the non-native substrate proteins and provides a physical environment optimized to promote and accelerate protein folding. GroES binds to the apical surface of the GroEL ring, thereby capping the opening of the GroEL channel.</text>
</comment>
<dbReference type="GO" id="GO:0051087">
    <property type="term" value="F:protein-folding chaperone binding"/>
    <property type="evidence" value="ECO:0007669"/>
    <property type="project" value="TreeGrafter"/>
</dbReference>
<proteinExistence type="inferred from homology"/>
<dbReference type="InterPro" id="IPR020818">
    <property type="entry name" value="Chaperonin_GroES"/>
</dbReference>
<protein>
    <recommendedName>
        <fullName evidence="3">Co-chaperonin GroES</fullName>
    </recommendedName>
    <alternativeName>
        <fullName evidence="3">10 kDa chaperonin</fullName>
    </alternativeName>
    <alternativeName>
        <fullName evidence="3">Chaperonin-10</fullName>
        <shortName evidence="3">Cpn10</shortName>
    </alternativeName>
</protein>
<dbReference type="HAMAP" id="MF_00580">
    <property type="entry name" value="CH10"/>
    <property type="match status" value="1"/>
</dbReference>
<dbReference type="OrthoDB" id="9806791at2"/>
<dbReference type="NCBIfam" id="NF001527">
    <property type="entry name" value="PRK00364.1-2"/>
    <property type="match status" value="1"/>
</dbReference>
<reference evidence="5 6" key="1">
    <citation type="submission" date="2018-12" db="EMBL/GenBank/DDBJ databases">
        <title>Rubrispira sanarue gen. nov., sp., nov., a member of the order Silvanigrellales, isolated from a brackish lake in Hamamatsu Japan.</title>
        <authorList>
            <person name="Maejima Y."/>
            <person name="Iino T."/>
            <person name="Muraguchi Y."/>
            <person name="Fukuda K."/>
            <person name="Nojiri H."/>
            <person name="Ohkuma M."/>
            <person name="Moriuchi R."/>
            <person name="Dohra H."/>
            <person name="Kimbara K."/>
            <person name="Shintani M."/>
        </authorList>
    </citation>
    <scope>NUCLEOTIDE SEQUENCE [LARGE SCALE GENOMIC DNA]</scope>
    <source>
        <strain evidence="5 6">RF1110005</strain>
    </source>
</reference>
<evidence type="ECO:0000256" key="3">
    <source>
        <dbReference type="HAMAP-Rule" id="MF_00580"/>
    </source>
</evidence>
<organism evidence="5 6">
    <name type="scientific">Fluviispira sanaruensis</name>
    <dbReference type="NCBI Taxonomy" id="2493639"/>
    <lineage>
        <taxon>Bacteria</taxon>
        <taxon>Pseudomonadati</taxon>
        <taxon>Bdellovibrionota</taxon>
        <taxon>Oligoflexia</taxon>
        <taxon>Silvanigrellales</taxon>
        <taxon>Silvanigrellaceae</taxon>
        <taxon>Fluviispira</taxon>
    </lineage>
</organism>
<dbReference type="PANTHER" id="PTHR10772:SF63">
    <property type="entry name" value="20 KDA CHAPERONIN, CHLOROPLASTIC"/>
    <property type="match status" value="1"/>
</dbReference>
<accession>A0A4P2VXP5</accession>
<dbReference type="Proteomes" id="UP000291236">
    <property type="component" value="Chromosome"/>
</dbReference>
<evidence type="ECO:0000256" key="1">
    <source>
        <dbReference type="ARBA" id="ARBA00006975"/>
    </source>
</evidence>
<dbReference type="InterPro" id="IPR037124">
    <property type="entry name" value="Chaperonin_GroES_sf"/>
</dbReference>
<dbReference type="GO" id="GO:0005524">
    <property type="term" value="F:ATP binding"/>
    <property type="evidence" value="ECO:0007669"/>
    <property type="project" value="InterPro"/>
</dbReference>
<evidence type="ECO:0000256" key="4">
    <source>
        <dbReference type="RuleBase" id="RU000535"/>
    </source>
</evidence>
<dbReference type="Gene3D" id="2.30.33.40">
    <property type="entry name" value="GroES chaperonin"/>
    <property type="match status" value="1"/>
</dbReference>
<evidence type="ECO:0000256" key="2">
    <source>
        <dbReference type="ARBA" id="ARBA00023186"/>
    </source>
</evidence>
<dbReference type="Pfam" id="PF00166">
    <property type="entry name" value="Cpn10"/>
    <property type="match status" value="1"/>
</dbReference>
<dbReference type="PROSITE" id="PS00681">
    <property type="entry name" value="CHAPERONINS_CPN10"/>
    <property type="match status" value="1"/>
</dbReference>
<dbReference type="NCBIfam" id="NF001533">
    <property type="entry name" value="PRK00364.2-4"/>
    <property type="match status" value="1"/>
</dbReference>
<dbReference type="KEGG" id="sbf:JCM31447_22320"/>
<evidence type="ECO:0000313" key="5">
    <source>
        <dbReference type="EMBL" id="BBH53782.1"/>
    </source>
</evidence>